<dbReference type="AlphaFoldDB" id="A0A454Y030"/>
<evidence type="ECO:0000256" key="1">
    <source>
        <dbReference type="SAM" id="MobiDB-lite"/>
    </source>
</evidence>
<dbReference type="EnsemblMetazoa" id="PPA09456.1">
    <property type="protein sequence ID" value="PPA09456.1"/>
    <property type="gene ID" value="WBGene00099010"/>
</dbReference>
<reference evidence="3" key="1">
    <citation type="journal article" date="2008" name="Nat. Genet.">
        <title>The Pristionchus pacificus genome provides a unique perspective on nematode lifestyle and parasitism.</title>
        <authorList>
            <person name="Dieterich C."/>
            <person name="Clifton S.W."/>
            <person name="Schuster L.N."/>
            <person name="Chinwalla A."/>
            <person name="Delehaunty K."/>
            <person name="Dinkelacker I."/>
            <person name="Fulton L."/>
            <person name="Fulton R."/>
            <person name="Godfrey J."/>
            <person name="Minx P."/>
            <person name="Mitreva M."/>
            <person name="Roeseler W."/>
            <person name="Tian H."/>
            <person name="Witte H."/>
            <person name="Yang S.P."/>
            <person name="Wilson R.K."/>
            <person name="Sommer R.J."/>
        </authorList>
    </citation>
    <scope>NUCLEOTIDE SEQUENCE [LARGE SCALE GENOMIC DNA]</scope>
    <source>
        <strain evidence="3">PS312</strain>
    </source>
</reference>
<keyword evidence="3" id="KW-1185">Reference proteome</keyword>
<name>A0A454Y030_PRIPA</name>
<accession>A0A8R1YC60</accession>
<feature type="compositionally biased region" description="Low complexity" evidence="1">
    <location>
        <begin position="68"/>
        <end position="79"/>
    </location>
</feature>
<protein>
    <submittedName>
        <fullName evidence="2">Uncharacterized protein</fullName>
    </submittedName>
</protein>
<proteinExistence type="predicted"/>
<accession>A0A454Y030</accession>
<sequence>MHVRRHSRAPLHLAGGETAVEEAPIEVTEERVHVGGRIDQLVRRINQAAHRVKSAARRLVDYRPPSPKLSSSSVRSSISAVRRLGRRPRSGRHERLQYTSLVEDDHLADACWD</sequence>
<dbReference type="Proteomes" id="UP000005239">
    <property type="component" value="Unassembled WGS sequence"/>
</dbReference>
<evidence type="ECO:0000313" key="3">
    <source>
        <dbReference type="Proteomes" id="UP000005239"/>
    </source>
</evidence>
<gene>
    <name evidence="2" type="primary">WBGene00099010</name>
</gene>
<feature type="region of interest" description="Disordered" evidence="1">
    <location>
        <begin position="62"/>
        <end position="91"/>
    </location>
</feature>
<evidence type="ECO:0000313" key="2">
    <source>
        <dbReference type="EnsemblMetazoa" id="PPA09456.1"/>
    </source>
</evidence>
<organism evidence="2 3">
    <name type="scientific">Pristionchus pacificus</name>
    <name type="common">Parasitic nematode worm</name>
    <dbReference type="NCBI Taxonomy" id="54126"/>
    <lineage>
        <taxon>Eukaryota</taxon>
        <taxon>Metazoa</taxon>
        <taxon>Ecdysozoa</taxon>
        <taxon>Nematoda</taxon>
        <taxon>Chromadorea</taxon>
        <taxon>Rhabditida</taxon>
        <taxon>Rhabditina</taxon>
        <taxon>Diplogasteromorpha</taxon>
        <taxon>Diplogasteroidea</taxon>
        <taxon>Neodiplogasteridae</taxon>
        <taxon>Pristionchus</taxon>
    </lineage>
</organism>
<reference evidence="2" key="2">
    <citation type="submission" date="2022-06" db="UniProtKB">
        <authorList>
            <consortium name="EnsemblMetazoa"/>
        </authorList>
    </citation>
    <scope>IDENTIFICATION</scope>
    <source>
        <strain evidence="2">PS312</strain>
    </source>
</reference>